<evidence type="ECO:0000256" key="5">
    <source>
        <dbReference type="ARBA" id="ARBA00022944"/>
    </source>
</evidence>
<dbReference type="Gene3D" id="3.40.50.12580">
    <property type="match status" value="1"/>
</dbReference>
<dbReference type="PANTHER" id="PTHR37316:SF1">
    <property type="entry name" value="TEICHOIC ACID GLYCEROL-PHOSPHATE PRIMASE"/>
    <property type="match status" value="1"/>
</dbReference>
<dbReference type="GO" id="GO:0005886">
    <property type="term" value="C:plasma membrane"/>
    <property type="evidence" value="ECO:0007669"/>
    <property type="project" value="UniProtKB-SubCell"/>
</dbReference>
<sequence length="388" mass="45870">MKKMIYIWLVRLFSLLFNLKDPKLVVYLMSFGNNNEFIKKMSKRCIIKKERLVILYYPSCKEAALELNSFGIETVCFTEGLHFVLSKLRVVLSAKLLFCDNYYAFLAGCRFNHQKTKIVQVWHANGAVKSFGWQEPKTLLRSSADKRRFQKVYDQFDDYVVASTMMAAIFSKSYHVKKNKMLILGYPRSDKFSHSEWASKKRQFFYRQYPALKSKEIILYTPTYREGTEGVKINLPQSFFEIMNRLDKKQVLIIKLHPHLGDRVKTIRDRFRGRKNILWLDDLSTEDILPVADRLITDYSSVIFDYSLLENAKEILFYCYDLDEYQNKVGIQPDFKKWLPGPLLRTTKDLFSALKKPADQADFSEFNRLWNTKNDGYAAERIIRYYLE</sequence>
<keyword evidence="5" id="KW-0777">Teichoic acid biosynthesis</keyword>
<dbReference type="GO" id="GO:0019350">
    <property type="term" value="P:teichoic acid biosynthetic process"/>
    <property type="evidence" value="ECO:0007669"/>
    <property type="project" value="UniProtKB-KW"/>
</dbReference>
<dbReference type="InterPro" id="IPR043148">
    <property type="entry name" value="TagF_C"/>
</dbReference>
<dbReference type="InterPro" id="IPR043149">
    <property type="entry name" value="TagF_N"/>
</dbReference>
<comment type="subcellular location">
    <subcellularLocation>
        <location evidence="1">Cell membrane</location>
        <topology evidence="1">Peripheral membrane protein</topology>
    </subcellularLocation>
</comment>
<dbReference type="AlphaFoldDB" id="A0A0R2D6W6"/>
<dbReference type="EMBL" id="AYZD01000015">
    <property type="protein sequence ID" value="KRM96377.1"/>
    <property type="molecule type" value="Genomic_DNA"/>
</dbReference>
<evidence type="ECO:0000256" key="1">
    <source>
        <dbReference type="ARBA" id="ARBA00004202"/>
    </source>
</evidence>
<comment type="caution">
    <text evidence="7">The sequence shown here is derived from an EMBL/GenBank/DDBJ whole genome shotgun (WGS) entry which is preliminary data.</text>
</comment>
<evidence type="ECO:0000256" key="4">
    <source>
        <dbReference type="ARBA" id="ARBA00022679"/>
    </source>
</evidence>
<dbReference type="RefSeq" id="WP_057875694.1">
    <property type="nucleotide sequence ID" value="NZ_AYZD01000015.1"/>
</dbReference>
<dbReference type="Proteomes" id="UP000051015">
    <property type="component" value="Unassembled WGS sequence"/>
</dbReference>
<dbReference type="Pfam" id="PF04464">
    <property type="entry name" value="Glyphos_transf"/>
    <property type="match status" value="1"/>
</dbReference>
<dbReference type="InterPro" id="IPR007554">
    <property type="entry name" value="Glycerophosphate_synth"/>
</dbReference>
<organism evidence="7 8">
    <name type="scientific">Liquorilactobacillus aquaticus DSM 21051</name>
    <dbReference type="NCBI Taxonomy" id="1423725"/>
    <lineage>
        <taxon>Bacteria</taxon>
        <taxon>Bacillati</taxon>
        <taxon>Bacillota</taxon>
        <taxon>Bacilli</taxon>
        <taxon>Lactobacillales</taxon>
        <taxon>Lactobacillaceae</taxon>
        <taxon>Liquorilactobacillus</taxon>
    </lineage>
</organism>
<evidence type="ECO:0000256" key="6">
    <source>
        <dbReference type="ARBA" id="ARBA00023136"/>
    </source>
</evidence>
<gene>
    <name evidence="7" type="ORF">FC19_GL000665</name>
</gene>
<dbReference type="Gene3D" id="3.40.50.11820">
    <property type="match status" value="1"/>
</dbReference>
<dbReference type="SUPFAM" id="SSF53756">
    <property type="entry name" value="UDP-Glycosyltransferase/glycogen phosphorylase"/>
    <property type="match status" value="1"/>
</dbReference>
<evidence type="ECO:0000313" key="8">
    <source>
        <dbReference type="Proteomes" id="UP000051015"/>
    </source>
</evidence>
<evidence type="ECO:0000313" key="7">
    <source>
        <dbReference type="EMBL" id="KRM96377.1"/>
    </source>
</evidence>
<keyword evidence="4" id="KW-0808">Transferase</keyword>
<keyword evidence="8" id="KW-1185">Reference proteome</keyword>
<dbReference type="STRING" id="1423725.FC19_GL000665"/>
<dbReference type="PANTHER" id="PTHR37316">
    <property type="entry name" value="TEICHOIC ACID GLYCEROL-PHOSPHATE PRIMASE"/>
    <property type="match status" value="1"/>
</dbReference>
<proteinExistence type="inferred from homology"/>
<protein>
    <submittedName>
        <fullName evidence="7">Teichoic acid biosynthesis protein</fullName>
    </submittedName>
</protein>
<evidence type="ECO:0000256" key="2">
    <source>
        <dbReference type="ARBA" id="ARBA00010488"/>
    </source>
</evidence>
<evidence type="ECO:0000256" key="3">
    <source>
        <dbReference type="ARBA" id="ARBA00022475"/>
    </source>
</evidence>
<accession>A0A0R2D6W6</accession>
<dbReference type="InterPro" id="IPR051612">
    <property type="entry name" value="Teichoic_Acid_Biosynth"/>
</dbReference>
<comment type="similarity">
    <text evidence="2">Belongs to the CDP-glycerol glycerophosphotransferase family.</text>
</comment>
<dbReference type="PATRIC" id="fig|1423725.3.peg.687"/>
<keyword evidence="6" id="KW-0472">Membrane</keyword>
<name>A0A0R2D6W6_9LACO</name>
<keyword evidence="3" id="KW-1003">Cell membrane</keyword>
<reference evidence="7 8" key="1">
    <citation type="journal article" date="2015" name="Genome Announc.">
        <title>Expanding the biotechnology potential of lactobacilli through comparative genomics of 213 strains and associated genera.</title>
        <authorList>
            <person name="Sun Z."/>
            <person name="Harris H.M."/>
            <person name="McCann A."/>
            <person name="Guo C."/>
            <person name="Argimon S."/>
            <person name="Zhang W."/>
            <person name="Yang X."/>
            <person name="Jeffery I.B."/>
            <person name="Cooney J.C."/>
            <person name="Kagawa T.F."/>
            <person name="Liu W."/>
            <person name="Song Y."/>
            <person name="Salvetti E."/>
            <person name="Wrobel A."/>
            <person name="Rasinkangas P."/>
            <person name="Parkhill J."/>
            <person name="Rea M.C."/>
            <person name="O'Sullivan O."/>
            <person name="Ritari J."/>
            <person name="Douillard F.P."/>
            <person name="Paul Ross R."/>
            <person name="Yang R."/>
            <person name="Briner A.E."/>
            <person name="Felis G.E."/>
            <person name="de Vos W.M."/>
            <person name="Barrangou R."/>
            <person name="Klaenhammer T.R."/>
            <person name="Caufield P.W."/>
            <person name="Cui Y."/>
            <person name="Zhang H."/>
            <person name="O'Toole P.W."/>
        </authorList>
    </citation>
    <scope>NUCLEOTIDE SEQUENCE [LARGE SCALE GENOMIC DNA]</scope>
    <source>
        <strain evidence="7 8">DSM 21051</strain>
    </source>
</reference>
<dbReference type="GO" id="GO:0047355">
    <property type="term" value="F:CDP-glycerol glycerophosphotransferase activity"/>
    <property type="evidence" value="ECO:0007669"/>
    <property type="project" value="InterPro"/>
</dbReference>
<dbReference type="OrthoDB" id="9811865at2"/>